<dbReference type="Gene3D" id="1.20.5.170">
    <property type="match status" value="1"/>
</dbReference>
<dbReference type="EMBL" id="HACM01009510">
    <property type="protein sequence ID" value="CRZ09952.1"/>
    <property type="molecule type" value="Transcribed_RNA"/>
</dbReference>
<sequence length="421" mass="47911">MTDREERYSSKLSDMSLEVDDLGHPRLDLLLAEDGNFLTNVDGMSPMRTHDSHSHDSNGFAPRDQSSCIRRVQTCPIDLSSMFVSSPIPRLAHQSQQMDRYTFGIQRDFDQELHQHQQHYMHQDLPGMSMVENFTSSSQRPGLSPIDQSSLLPQPTPAILILPLIGPNTFPMSKDQSGLRRIQTAPVSLVSLNSTESESQKLAKKAESARLCRRRKKEFILSLEADLSRLTARLAELQSSCDPKQILSKLASDQNAIKSRMAELLKQNPVPADELSNLLEEFIRNSRNRQNSAEFYIDRASKNLQPSPQDKVIEWALSITAPGSQLQFPNDALLLQAQLSPEQYQVLQRYHKPFQDLYWTAHQLGSRLRKLSEGIHRHLVAQHEHIDRLRAIFTPEQVAKFCLWVDSNPVATQMLSTLWNT</sequence>
<dbReference type="AlphaFoldDB" id="A0A0H5R8C3"/>
<organism evidence="1">
    <name type="scientific">Spongospora subterranea</name>
    <dbReference type="NCBI Taxonomy" id="70186"/>
    <lineage>
        <taxon>Eukaryota</taxon>
        <taxon>Sar</taxon>
        <taxon>Rhizaria</taxon>
        <taxon>Endomyxa</taxon>
        <taxon>Phytomyxea</taxon>
        <taxon>Plasmodiophorida</taxon>
        <taxon>Plasmodiophoridae</taxon>
        <taxon>Spongospora</taxon>
    </lineage>
</organism>
<protein>
    <recommendedName>
        <fullName evidence="2">BZIP domain-containing protein</fullName>
    </recommendedName>
</protein>
<evidence type="ECO:0000313" key="1">
    <source>
        <dbReference type="EMBL" id="CRZ09952.1"/>
    </source>
</evidence>
<reference evidence="1" key="1">
    <citation type="submission" date="2015-04" db="EMBL/GenBank/DDBJ databases">
        <title>The genome sequence of the plant pathogenic Rhizarian Plasmodiophora brassicae reveals insights in its biotrophic life cycle and the origin of chitin synthesis.</title>
        <authorList>
            <person name="Schwelm A."/>
            <person name="Fogelqvist J."/>
            <person name="Knaust A."/>
            <person name="Julke S."/>
            <person name="Lilja T."/>
            <person name="Dhandapani V."/>
            <person name="Bonilla-Rosso G."/>
            <person name="Karlsson M."/>
            <person name="Shevchenko A."/>
            <person name="Choi S.R."/>
            <person name="Kim H.G."/>
            <person name="Park J.Y."/>
            <person name="Lim Y.P."/>
            <person name="Ludwig-Muller J."/>
            <person name="Dixelius C."/>
        </authorList>
    </citation>
    <scope>NUCLEOTIDE SEQUENCE</scope>
    <source>
        <tissue evidence="1">Potato root galls</tissue>
    </source>
</reference>
<name>A0A0H5R8C3_9EUKA</name>
<evidence type="ECO:0008006" key="2">
    <source>
        <dbReference type="Google" id="ProtNLM"/>
    </source>
</evidence>
<proteinExistence type="predicted"/>
<accession>A0A0H5R8C3</accession>